<dbReference type="Pfam" id="PF13439">
    <property type="entry name" value="Glyco_transf_4"/>
    <property type="match status" value="1"/>
</dbReference>
<comment type="caution">
    <text evidence="2">The sequence shown here is derived from an EMBL/GenBank/DDBJ whole genome shotgun (WGS) entry which is preliminary data.</text>
</comment>
<feature type="domain" description="Glycosyltransferase subfamily 4-like N-terminal" evidence="1">
    <location>
        <begin position="198"/>
        <end position="294"/>
    </location>
</feature>
<dbReference type="PANTHER" id="PTHR45947:SF3">
    <property type="entry name" value="SULFOQUINOVOSYL TRANSFERASE SQD2"/>
    <property type="match status" value="1"/>
</dbReference>
<name>A0A495R827_9EURY</name>
<dbReference type="EMBL" id="RBWW01000001">
    <property type="protein sequence ID" value="RKS83028.1"/>
    <property type="molecule type" value="Genomic_DNA"/>
</dbReference>
<dbReference type="Proteomes" id="UP000268233">
    <property type="component" value="Unassembled WGS sequence"/>
</dbReference>
<dbReference type="GO" id="GO:0016757">
    <property type="term" value="F:glycosyltransferase activity"/>
    <property type="evidence" value="ECO:0007669"/>
    <property type="project" value="TreeGrafter"/>
</dbReference>
<dbReference type="PANTHER" id="PTHR45947">
    <property type="entry name" value="SULFOQUINOVOSYL TRANSFERASE SQD2"/>
    <property type="match status" value="1"/>
</dbReference>
<reference evidence="2 3" key="1">
    <citation type="submission" date="2018-10" db="EMBL/GenBank/DDBJ databases">
        <title>Genomic Encyclopedia of Archaeal and Bacterial Type Strains, Phase II (KMG-II): from individual species to whole genera.</title>
        <authorList>
            <person name="Goeker M."/>
        </authorList>
    </citation>
    <scope>NUCLEOTIDE SEQUENCE [LARGE SCALE GENOMIC DNA]</scope>
    <source>
        <strain evidence="2 3">DSM 11927</strain>
    </source>
</reference>
<evidence type="ECO:0000259" key="1">
    <source>
        <dbReference type="Pfam" id="PF13439"/>
    </source>
</evidence>
<dbReference type="AlphaFoldDB" id="A0A495R827"/>
<dbReference type="Pfam" id="PF13692">
    <property type="entry name" value="Glyco_trans_1_4"/>
    <property type="match status" value="1"/>
</dbReference>
<organism evidence="2 3">
    <name type="scientific">Haloarcula quadrata</name>
    <dbReference type="NCBI Taxonomy" id="182779"/>
    <lineage>
        <taxon>Archaea</taxon>
        <taxon>Methanobacteriati</taxon>
        <taxon>Methanobacteriota</taxon>
        <taxon>Stenosarchaea group</taxon>
        <taxon>Halobacteria</taxon>
        <taxon>Halobacteriales</taxon>
        <taxon>Haloarculaceae</taxon>
        <taxon>Haloarcula</taxon>
    </lineage>
</organism>
<keyword evidence="2" id="KW-0808">Transferase</keyword>
<dbReference type="Gene3D" id="3.40.50.2000">
    <property type="entry name" value="Glycogen Phosphorylase B"/>
    <property type="match status" value="2"/>
</dbReference>
<dbReference type="CDD" id="cd03801">
    <property type="entry name" value="GT4_PimA-like"/>
    <property type="match status" value="1"/>
</dbReference>
<proteinExistence type="predicted"/>
<protein>
    <submittedName>
        <fullName evidence="2">Glycosyltransferase involved in cell wall biosynthesis</fullName>
    </submittedName>
</protein>
<keyword evidence="3" id="KW-1185">Reference proteome</keyword>
<accession>A0A495R827</accession>
<dbReference type="SUPFAM" id="SSF53756">
    <property type="entry name" value="UDP-Glycosyltransferase/glycogen phosphorylase"/>
    <property type="match status" value="1"/>
</dbReference>
<gene>
    <name evidence="2" type="ORF">BDK61_2355</name>
</gene>
<sequence length="484" mass="53633">MAGLGSRPGVVSVEEVRIAGVTRRPLERPWQAQAVAFGDAPSASDVRPGALLVTGLNGLASERLEALDTLAGDGRLVRHWRYWVGGGKMPSERASSFDIMLWVLSGCSELLCGTQALPLTGKVDRIFGPAREPRDVRVLNYLELADRLDRSGIGTAVDHQRAALSETDIEVETTPWQEGHPAWALGGNIAFNDPMFREFDIAHCNMIGPGSVAVARYAAQADIPLVLHAHVTREDFRDSFRGSNLIAPALGRYLRWFYSQADLVLCPSEYTKGILESYPVDAPIRPMTNGVDIDALAGHEDMREDYRRRYDLDGMVVFAVGNVFERKGLTTFCELAQETEHDFAWFGPYDAGPQASKTVSRWVNNPPENVTFTGWVEDIRGAFGAGDVYLFPTKAENQGIAVLEAMACGKAVVLSDIPVFREYYEDGHDCLICADEAEFREALERLAENPDLRERLGENARQTAREHSLDRVSRRLVETYEELA</sequence>
<dbReference type="InterPro" id="IPR050194">
    <property type="entry name" value="Glycosyltransferase_grp1"/>
</dbReference>
<evidence type="ECO:0000313" key="3">
    <source>
        <dbReference type="Proteomes" id="UP000268233"/>
    </source>
</evidence>
<dbReference type="InterPro" id="IPR028098">
    <property type="entry name" value="Glyco_trans_4-like_N"/>
</dbReference>
<evidence type="ECO:0000313" key="2">
    <source>
        <dbReference type="EMBL" id="RKS83028.1"/>
    </source>
</evidence>